<keyword evidence="3" id="KW-1185">Reference proteome</keyword>
<dbReference type="RefSeq" id="XP_033603540.1">
    <property type="nucleotide sequence ID" value="XM_033745257.1"/>
</dbReference>
<dbReference type="AlphaFoldDB" id="A0A6A6WFX4"/>
<dbReference type="EMBL" id="ML996567">
    <property type="protein sequence ID" value="KAF2761089.1"/>
    <property type="molecule type" value="Genomic_DNA"/>
</dbReference>
<proteinExistence type="predicted"/>
<sequence>MIRSACVNVQCARSDAESSSSMAGHGSHIPGCMLPRAATLLNSRIIMYSSDIIVLVIPGAASHAFIRALCVRAVTSLPACTAAGTGMQPGWLLLHTSPAVNQPRLSQQCGRTNHHSASGSSAKNLAKSNKLQTRYPRRTCVHSWSLYREEPDTLPVPASRWWAQAKILESVRLNTRHAASCDF</sequence>
<evidence type="ECO:0000256" key="1">
    <source>
        <dbReference type="SAM" id="MobiDB-lite"/>
    </source>
</evidence>
<feature type="region of interest" description="Disordered" evidence="1">
    <location>
        <begin position="111"/>
        <end position="130"/>
    </location>
</feature>
<dbReference type="GeneID" id="54486311"/>
<accession>A0A6A6WFX4</accession>
<evidence type="ECO:0000313" key="3">
    <source>
        <dbReference type="Proteomes" id="UP000799437"/>
    </source>
</evidence>
<reference evidence="2" key="1">
    <citation type="journal article" date="2020" name="Stud. Mycol.">
        <title>101 Dothideomycetes genomes: a test case for predicting lifestyles and emergence of pathogens.</title>
        <authorList>
            <person name="Haridas S."/>
            <person name="Albert R."/>
            <person name="Binder M."/>
            <person name="Bloem J."/>
            <person name="Labutti K."/>
            <person name="Salamov A."/>
            <person name="Andreopoulos B."/>
            <person name="Baker S."/>
            <person name="Barry K."/>
            <person name="Bills G."/>
            <person name="Bluhm B."/>
            <person name="Cannon C."/>
            <person name="Castanera R."/>
            <person name="Culley D."/>
            <person name="Daum C."/>
            <person name="Ezra D."/>
            <person name="Gonzalez J."/>
            <person name="Henrissat B."/>
            <person name="Kuo A."/>
            <person name="Liang C."/>
            <person name="Lipzen A."/>
            <person name="Lutzoni F."/>
            <person name="Magnuson J."/>
            <person name="Mondo S."/>
            <person name="Nolan M."/>
            <person name="Ohm R."/>
            <person name="Pangilinan J."/>
            <person name="Park H.-J."/>
            <person name="Ramirez L."/>
            <person name="Alfaro M."/>
            <person name="Sun H."/>
            <person name="Tritt A."/>
            <person name="Yoshinaga Y."/>
            <person name="Zwiers L.-H."/>
            <person name="Turgeon B."/>
            <person name="Goodwin S."/>
            <person name="Spatafora J."/>
            <person name="Crous P."/>
            <person name="Grigoriev I."/>
        </authorList>
    </citation>
    <scope>NUCLEOTIDE SEQUENCE</scope>
    <source>
        <strain evidence="2">CBS 121739</strain>
    </source>
</reference>
<name>A0A6A6WFX4_9PEZI</name>
<dbReference type="Proteomes" id="UP000799437">
    <property type="component" value="Unassembled WGS sequence"/>
</dbReference>
<gene>
    <name evidence="2" type="ORF">EJ05DRAFT_483495</name>
</gene>
<organism evidence="2 3">
    <name type="scientific">Pseudovirgaria hyperparasitica</name>
    <dbReference type="NCBI Taxonomy" id="470096"/>
    <lineage>
        <taxon>Eukaryota</taxon>
        <taxon>Fungi</taxon>
        <taxon>Dikarya</taxon>
        <taxon>Ascomycota</taxon>
        <taxon>Pezizomycotina</taxon>
        <taxon>Dothideomycetes</taxon>
        <taxon>Dothideomycetes incertae sedis</taxon>
        <taxon>Acrospermales</taxon>
        <taxon>Acrospermaceae</taxon>
        <taxon>Pseudovirgaria</taxon>
    </lineage>
</organism>
<evidence type="ECO:0000313" key="2">
    <source>
        <dbReference type="EMBL" id="KAF2761089.1"/>
    </source>
</evidence>
<protein>
    <submittedName>
        <fullName evidence="2">Uncharacterized protein</fullName>
    </submittedName>
</protein>